<feature type="transmembrane region" description="Helical" evidence="1">
    <location>
        <begin position="171"/>
        <end position="194"/>
    </location>
</feature>
<gene>
    <name evidence="2" type="ORF">VP01_1566g6</name>
</gene>
<dbReference type="Proteomes" id="UP000037035">
    <property type="component" value="Unassembled WGS sequence"/>
</dbReference>
<keyword evidence="1" id="KW-1133">Transmembrane helix</keyword>
<dbReference type="VEuPathDB" id="FungiDB:VP01_1566g6"/>
<comment type="caution">
    <text evidence="2">The sequence shown here is derived from an EMBL/GenBank/DDBJ whole genome shotgun (WGS) entry which is preliminary data.</text>
</comment>
<proteinExistence type="predicted"/>
<keyword evidence="1" id="KW-0472">Membrane</keyword>
<keyword evidence="3" id="KW-1185">Reference proteome</keyword>
<organism evidence="2 3">
    <name type="scientific">Puccinia sorghi</name>
    <dbReference type="NCBI Taxonomy" id="27349"/>
    <lineage>
        <taxon>Eukaryota</taxon>
        <taxon>Fungi</taxon>
        <taxon>Dikarya</taxon>
        <taxon>Basidiomycota</taxon>
        <taxon>Pucciniomycotina</taxon>
        <taxon>Pucciniomycetes</taxon>
        <taxon>Pucciniales</taxon>
        <taxon>Pucciniaceae</taxon>
        <taxon>Puccinia</taxon>
    </lineage>
</organism>
<dbReference type="EMBL" id="LAVV01006296">
    <property type="protein sequence ID" value="KNZ60349.1"/>
    <property type="molecule type" value="Genomic_DNA"/>
</dbReference>
<feature type="transmembrane region" description="Helical" evidence="1">
    <location>
        <begin position="215"/>
        <end position="236"/>
    </location>
</feature>
<feature type="transmembrane region" description="Helical" evidence="1">
    <location>
        <begin position="35"/>
        <end position="57"/>
    </location>
</feature>
<evidence type="ECO:0000313" key="3">
    <source>
        <dbReference type="Proteomes" id="UP000037035"/>
    </source>
</evidence>
<sequence>MSPRRIVDWGDHTLHIHWDHKQPLDFLHKGQGWEAIWTLLLLMWVCIIQTPRTWIFFEGRSVEFFLGGLEFPVCVWGGFPVCVWGGGGGLMGPKVLLHESCGLSLEVLTGLVDHSGKSRLKPYPAKKKCYWVKLFGKHIGGVLWHHHLGHHPVFLYGPVALIIKWAGFWPFWLVHVFLFLFFCATSNSVGIGFCGKIGKKQDFEGCKLAGTVSSLITNSVLHFLVGWEADFVFILFKNQFGIPSWRIISRFKSIPARKRGGGTHSGKHMSAFGDHVTFGCRPFWCFCRPGGLNWCFKVDFDSQCCGQSVLGRPYIEKRCTTLGRLTRKIRSNSFRTNPPMGCQLIHFKEKGQQIRNSPDQAGPGVHLDRLVGVMVDFFNDEILDVWLLLMRVGTKWRFIFIKDEMWEQMLQPGIEIRSFGLGYQIKKKDWGSFAQADLNQEAFVKDEAGIYTYFNENTKIWLSFEQFPNTALYSLASTSFREYLLIEYEVNGKTCLGFIKLIQYIYIYIFIKNAIWMIKNKKYRQQLTIFWIKYDQIYHYLLCDKVFHFSFRNAGTKTSLVECMFLVFDKFLLILTSSSGKWKRQERLTWRSLISNSSSRKKPMKSDQVVTSHERFKQNNVAYCEWDTKYKGLLGKIKIMTCIFQWLKDSRKRGIEKTWWLTQEKWGHQEGWISLRDTPEYPKDYKVAYIFFIIVKELNISSEIDLSCSFTSSHSLSLNPNSYSFWYFCNSQSTTIKIIK</sequence>
<accession>A0A0L6VI27</accession>
<protein>
    <submittedName>
        <fullName evidence="2">Uncharacterized protein</fullName>
    </submittedName>
</protein>
<dbReference type="AlphaFoldDB" id="A0A0L6VI27"/>
<keyword evidence="1" id="KW-0812">Transmembrane</keyword>
<reference evidence="2 3" key="1">
    <citation type="submission" date="2015-08" db="EMBL/GenBank/DDBJ databases">
        <title>Next Generation Sequencing and Analysis of the Genome of Puccinia sorghi L Schw, the Causal Agent of Maize Common Rust.</title>
        <authorList>
            <person name="Rochi L."/>
            <person name="Burguener G."/>
            <person name="Darino M."/>
            <person name="Turjanski A."/>
            <person name="Kreff E."/>
            <person name="Dieguez M.J."/>
            <person name="Sacco F."/>
        </authorList>
    </citation>
    <scope>NUCLEOTIDE SEQUENCE [LARGE SCALE GENOMIC DNA]</scope>
    <source>
        <strain evidence="2 3">RO10H11247</strain>
    </source>
</reference>
<feature type="transmembrane region" description="Helical" evidence="1">
    <location>
        <begin position="64"/>
        <end position="87"/>
    </location>
</feature>
<evidence type="ECO:0000313" key="2">
    <source>
        <dbReference type="EMBL" id="KNZ60349.1"/>
    </source>
</evidence>
<evidence type="ECO:0000256" key="1">
    <source>
        <dbReference type="SAM" id="Phobius"/>
    </source>
</evidence>
<name>A0A0L6VI27_9BASI</name>